<gene>
    <name evidence="2" type="ORF">CLOSTMETH_01388</name>
</gene>
<proteinExistence type="predicted"/>
<dbReference type="EMBL" id="ACEC01000045">
    <property type="protein sequence ID" value="EEG31080.1"/>
    <property type="molecule type" value="Genomic_DNA"/>
</dbReference>
<sequence length="46" mass="5793">MYQIHLLVLCINIIFRLTYFVNTIKIHKNNYFYFDTMLLFKYLTIR</sequence>
<dbReference type="AlphaFoldDB" id="C0EC19"/>
<organism evidence="2 3">
    <name type="scientific">[Clostridium] methylpentosum DSM 5476</name>
    <dbReference type="NCBI Taxonomy" id="537013"/>
    <lineage>
        <taxon>Bacteria</taxon>
        <taxon>Bacillati</taxon>
        <taxon>Bacillota</taxon>
        <taxon>Clostridia</taxon>
        <taxon>Eubacteriales</taxon>
        <taxon>Oscillospiraceae</taxon>
        <taxon>Oscillospiraceae incertae sedis</taxon>
    </lineage>
</organism>
<dbReference type="Proteomes" id="UP000003340">
    <property type="component" value="Unassembled WGS sequence"/>
</dbReference>
<feature type="transmembrane region" description="Helical" evidence="1">
    <location>
        <begin position="6"/>
        <end position="24"/>
    </location>
</feature>
<keyword evidence="1" id="KW-0472">Membrane</keyword>
<dbReference type="HOGENOM" id="CLU_3182102_0_0_9"/>
<reference evidence="2 3" key="1">
    <citation type="submission" date="2009-01" db="EMBL/GenBank/DDBJ databases">
        <authorList>
            <person name="Fulton L."/>
            <person name="Clifton S."/>
            <person name="Fulton B."/>
            <person name="Xu J."/>
            <person name="Minx P."/>
            <person name="Pepin K.H."/>
            <person name="Johnson M."/>
            <person name="Bhonagiri V."/>
            <person name="Nash W.E."/>
            <person name="Mardis E.R."/>
            <person name="Wilson R.K."/>
        </authorList>
    </citation>
    <scope>NUCLEOTIDE SEQUENCE [LARGE SCALE GENOMIC DNA]</scope>
    <source>
        <strain evidence="2 3">DSM 5476</strain>
    </source>
</reference>
<dbReference type="STRING" id="537013.CLOSTMETH_01388"/>
<keyword evidence="1" id="KW-1133">Transmembrane helix</keyword>
<evidence type="ECO:0000256" key="1">
    <source>
        <dbReference type="SAM" id="Phobius"/>
    </source>
</evidence>
<keyword evidence="3" id="KW-1185">Reference proteome</keyword>
<keyword evidence="1" id="KW-0812">Transmembrane</keyword>
<accession>C0EC19</accession>
<evidence type="ECO:0000313" key="2">
    <source>
        <dbReference type="EMBL" id="EEG31080.1"/>
    </source>
</evidence>
<protein>
    <submittedName>
        <fullName evidence="2">Uncharacterized protein</fullName>
    </submittedName>
</protein>
<comment type="caution">
    <text evidence="2">The sequence shown here is derived from an EMBL/GenBank/DDBJ whole genome shotgun (WGS) entry which is preliminary data.</text>
</comment>
<evidence type="ECO:0000313" key="3">
    <source>
        <dbReference type="Proteomes" id="UP000003340"/>
    </source>
</evidence>
<reference evidence="2 3" key="2">
    <citation type="submission" date="2009-02" db="EMBL/GenBank/DDBJ databases">
        <title>Draft genome sequence of Clostridium methylpentosum (DSM 5476).</title>
        <authorList>
            <person name="Sudarsanam P."/>
            <person name="Ley R."/>
            <person name="Guruge J."/>
            <person name="Turnbaugh P.J."/>
            <person name="Mahowald M."/>
            <person name="Liep D."/>
            <person name="Gordon J."/>
        </authorList>
    </citation>
    <scope>NUCLEOTIDE SEQUENCE [LARGE SCALE GENOMIC DNA]</scope>
    <source>
        <strain evidence="2 3">DSM 5476</strain>
    </source>
</reference>
<name>C0EC19_9FIRM</name>